<comment type="caution">
    <text evidence="1">The sequence shown here is derived from an EMBL/GenBank/DDBJ whole genome shotgun (WGS) entry which is preliminary data.</text>
</comment>
<dbReference type="Proteomes" id="UP000430843">
    <property type="component" value="Unassembled WGS sequence"/>
</dbReference>
<evidence type="ECO:0000313" key="2">
    <source>
        <dbReference type="Proteomes" id="UP000430843"/>
    </source>
</evidence>
<gene>
    <name evidence="1" type="ORF">F9K91_10435</name>
</gene>
<sequence length="96" mass="10889">MMATIWGRIPSWLKMALAALLVAALLLAGGYFVGKREGRQEAVSEQLREDVKAERERGEDDEKLRGLTDYDFCALALRRRGLPIHRCDELRGVETE</sequence>
<dbReference type="RefSeq" id="WP_151677757.1">
    <property type="nucleotide sequence ID" value="NZ_WBWA01000008.1"/>
</dbReference>
<proteinExistence type="predicted"/>
<accession>A0A833FKG3</accession>
<dbReference type="AlphaFoldDB" id="A0A833FKG3"/>
<name>A0A833FKG3_9HYPH</name>
<keyword evidence="2" id="KW-1185">Reference proteome</keyword>
<evidence type="ECO:0000313" key="1">
    <source>
        <dbReference type="EMBL" id="KAB2665148.1"/>
    </source>
</evidence>
<dbReference type="EMBL" id="WBWA01000008">
    <property type="protein sequence ID" value="KAB2665148.1"/>
    <property type="molecule type" value="Genomic_DNA"/>
</dbReference>
<reference evidence="1 2" key="1">
    <citation type="submission" date="2019-09" db="EMBL/GenBank/DDBJ databases">
        <title>Taxonomic organization of the family Brucellaceae based on a phylogenomic approach.</title>
        <authorList>
            <person name="Leclercq S."/>
            <person name="Cloeckaert A."/>
            <person name="Zygmunt M.S."/>
        </authorList>
    </citation>
    <scope>NUCLEOTIDE SEQUENCE [LARGE SCALE GENOMIC DNA]</scope>
    <source>
        <strain evidence="1 2">LMG 18957</strain>
    </source>
</reference>
<organism evidence="1 2">
    <name type="scientific">Brucella tritici</name>
    <dbReference type="NCBI Taxonomy" id="94626"/>
    <lineage>
        <taxon>Bacteria</taxon>
        <taxon>Pseudomonadati</taxon>
        <taxon>Pseudomonadota</taxon>
        <taxon>Alphaproteobacteria</taxon>
        <taxon>Hyphomicrobiales</taxon>
        <taxon>Brucellaceae</taxon>
        <taxon>Brucella/Ochrobactrum group</taxon>
        <taxon>Brucella</taxon>
    </lineage>
</organism>
<protein>
    <submittedName>
        <fullName evidence="1">Uncharacterized protein</fullName>
    </submittedName>
</protein>